<keyword evidence="1 4" id="KW-0533">Nickel</keyword>
<comment type="function">
    <text evidence="4">Involved in the maturation of [NiFe] hydrogenases. Required for nickel insertion into the metal center of the hydrogenase.</text>
</comment>
<feature type="binding site" evidence="4">
    <location>
        <position position="89"/>
    </location>
    <ligand>
        <name>Zn(2+)</name>
        <dbReference type="ChEBI" id="CHEBI:29105"/>
    </ligand>
</feature>
<reference evidence="5 6" key="1">
    <citation type="journal article" date="2021" name="Cell Host Microbe">
        <title>in vivo commensal control of Clostridioides difficile virulence.</title>
        <authorList>
            <person name="Girinathan B.P."/>
            <person name="Dibenedetto N."/>
            <person name="Worley J.N."/>
            <person name="Peltier J."/>
            <person name="Arrieta-Ortiz M.L."/>
            <person name="Rupa Christinal Immanuel S."/>
            <person name="Lavin R."/>
            <person name="Delaney M.L."/>
            <person name="Cummins C."/>
            <person name="Hoffmann M."/>
            <person name="Luo Y."/>
            <person name="Gonzalez-Escalona N."/>
            <person name="Allard M."/>
            <person name="Onderdonk A.B."/>
            <person name="Gerber G.K."/>
            <person name="Sonenshein A.L."/>
            <person name="Baliga N."/>
            <person name="Dupuy B."/>
            <person name="Bry L."/>
        </authorList>
    </citation>
    <scope>NUCLEOTIDE SEQUENCE [LARGE SCALE GENOMIC DNA]</scope>
    <source>
        <strain evidence="5 6">DSM 599</strain>
    </source>
</reference>
<comment type="similarity">
    <text evidence="4">Belongs to the HypA/HybF family.</text>
</comment>
<accession>A0ABS7KZC4</accession>
<feature type="binding site" evidence="4">
    <location>
        <position position="92"/>
    </location>
    <ligand>
        <name>Zn(2+)</name>
        <dbReference type="ChEBI" id="CHEBI:29105"/>
    </ligand>
</feature>
<dbReference type="HAMAP" id="MF_00213">
    <property type="entry name" value="HypA_HybF"/>
    <property type="match status" value="1"/>
</dbReference>
<name>A0ABS7KZC4_CLOSR</name>
<comment type="caution">
    <text evidence="5">The sequence shown here is derived from an EMBL/GenBank/DDBJ whole genome shotgun (WGS) entry which is preliminary data.</text>
</comment>
<dbReference type="PANTHER" id="PTHR34535">
    <property type="entry name" value="HYDROGENASE MATURATION FACTOR HYPA"/>
    <property type="match status" value="1"/>
</dbReference>
<evidence type="ECO:0000256" key="3">
    <source>
        <dbReference type="ARBA" id="ARBA00022833"/>
    </source>
</evidence>
<evidence type="ECO:0000256" key="2">
    <source>
        <dbReference type="ARBA" id="ARBA00022723"/>
    </source>
</evidence>
<evidence type="ECO:0000313" key="5">
    <source>
        <dbReference type="EMBL" id="MBY0756159.1"/>
    </source>
</evidence>
<keyword evidence="6" id="KW-1185">Reference proteome</keyword>
<organism evidence="5 6">
    <name type="scientific">Clostridium sardiniense</name>
    <name type="common">Clostridium absonum</name>
    <dbReference type="NCBI Taxonomy" id="29369"/>
    <lineage>
        <taxon>Bacteria</taxon>
        <taxon>Bacillati</taxon>
        <taxon>Bacillota</taxon>
        <taxon>Clostridia</taxon>
        <taxon>Eubacteriales</taxon>
        <taxon>Clostridiaceae</taxon>
        <taxon>Clostridium</taxon>
    </lineage>
</organism>
<dbReference type="InterPro" id="IPR000688">
    <property type="entry name" value="HypA/HybF"/>
</dbReference>
<dbReference type="RefSeq" id="WP_221861437.1">
    <property type="nucleotide sequence ID" value="NZ_JAIKTU010000009.1"/>
</dbReference>
<sequence>MHELSVTKSILNICENEAAVGNFKKINKINLCVGEITGLVPDCINYYFNIISKGTIAEDAVINIKKINLKINCLDCKYEGVMEKREYLCPNCNGRNFKILNGKEFYLESIEVD</sequence>
<evidence type="ECO:0000256" key="4">
    <source>
        <dbReference type="HAMAP-Rule" id="MF_00213"/>
    </source>
</evidence>
<feature type="binding site" evidence="4">
    <location>
        <position position="76"/>
    </location>
    <ligand>
        <name>Zn(2+)</name>
        <dbReference type="ChEBI" id="CHEBI:29105"/>
    </ligand>
</feature>
<dbReference type="Gene3D" id="3.30.2320.80">
    <property type="match status" value="1"/>
</dbReference>
<evidence type="ECO:0000313" key="6">
    <source>
        <dbReference type="Proteomes" id="UP001299068"/>
    </source>
</evidence>
<protein>
    <recommendedName>
        <fullName evidence="4">Hydrogenase maturation factor HypA</fullName>
    </recommendedName>
</protein>
<dbReference type="PANTHER" id="PTHR34535:SF3">
    <property type="entry name" value="HYDROGENASE MATURATION FACTOR HYPA"/>
    <property type="match status" value="1"/>
</dbReference>
<dbReference type="PIRSF" id="PIRSF004761">
    <property type="entry name" value="Hydrgn_mat_HypA"/>
    <property type="match status" value="1"/>
</dbReference>
<proteinExistence type="inferred from homology"/>
<dbReference type="Proteomes" id="UP001299068">
    <property type="component" value="Unassembled WGS sequence"/>
</dbReference>
<feature type="binding site" evidence="4">
    <location>
        <position position="73"/>
    </location>
    <ligand>
        <name>Zn(2+)</name>
        <dbReference type="ChEBI" id="CHEBI:29105"/>
    </ligand>
</feature>
<dbReference type="NCBIfam" id="TIGR00100">
    <property type="entry name" value="hypA"/>
    <property type="match status" value="1"/>
</dbReference>
<keyword evidence="2 4" id="KW-0479">Metal-binding</keyword>
<dbReference type="EMBL" id="JAIKTU010000009">
    <property type="protein sequence ID" value="MBY0756159.1"/>
    <property type="molecule type" value="Genomic_DNA"/>
</dbReference>
<gene>
    <name evidence="4 5" type="primary">hypA</name>
    <name evidence="5" type="ORF">K5V21_11960</name>
</gene>
<feature type="binding site" evidence="4">
    <location>
        <position position="2"/>
    </location>
    <ligand>
        <name>Ni(2+)</name>
        <dbReference type="ChEBI" id="CHEBI:49786"/>
    </ligand>
</feature>
<dbReference type="Pfam" id="PF01155">
    <property type="entry name" value="HypA"/>
    <property type="match status" value="1"/>
</dbReference>
<evidence type="ECO:0000256" key="1">
    <source>
        <dbReference type="ARBA" id="ARBA00022596"/>
    </source>
</evidence>
<keyword evidence="3 4" id="KW-0862">Zinc</keyword>